<dbReference type="AlphaFoldDB" id="A0A3S1AGM3"/>
<dbReference type="Proteomes" id="UP000271974">
    <property type="component" value="Unassembled WGS sequence"/>
</dbReference>
<protein>
    <submittedName>
        <fullName evidence="1">Uncharacterized protein</fullName>
    </submittedName>
</protein>
<comment type="caution">
    <text evidence="1">The sequence shown here is derived from an EMBL/GenBank/DDBJ whole genome shotgun (WGS) entry which is preliminary data.</text>
</comment>
<organism evidence="1 2">
    <name type="scientific">Elysia chlorotica</name>
    <name type="common">Eastern emerald elysia</name>
    <name type="synonym">Sea slug</name>
    <dbReference type="NCBI Taxonomy" id="188477"/>
    <lineage>
        <taxon>Eukaryota</taxon>
        <taxon>Metazoa</taxon>
        <taxon>Spiralia</taxon>
        <taxon>Lophotrochozoa</taxon>
        <taxon>Mollusca</taxon>
        <taxon>Gastropoda</taxon>
        <taxon>Heterobranchia</taxon>
        <taxon>Euthyneura</taxon>
        <taxon>Panpulmonata</taxon>
        <taxon>Sacoglossa</taxon>
        <taxon>Placobranchoidea</taxon>
        <taxon>Plakobranchidae</taxon>
        <taxon>Elysia</taxon>
    </lineage>
</organism>
<evidence type="ECO:0000313" key="2">
    <source>
        <dbReference type="Proteomes" id="UP000271974"/>
    </source>
</evidence>
<keyword evidence="2" id="KW-1185">Reference proteome</keyword>
<accession>A0A3S1AGM3</accession>
<reference evidence="1 2" key="1">
    <citation type="submission" date="2019-01" db="EMBL/GenBank/DDBJ databases">
        <title>A draft genome assembly of the solar-powered sea slug Elysia chlorotica.</title>
        <authorList>
            <person name="Cai H."/>
            <person name="Li Q."/>
            <person name="Fang X."/>
            <person name="Li J."/>
            <person name="Curtis N.E."/>
            <person name="Altenburger A."/>
            <person name="Shibata T."/>
            <person name="Feng M."/>
            <person name="Maeda T."/>
            <person name="Schwartz J.A."/>
            <person name="Shigenobu S."/>
            <person name="Lundholm N."/>
            <person name="Nishiyama T."/>
            <person name="Yang H."/>
            <person name="Hasebe M."/>
            <person name="Li S."/>
            <person name="Pierce S.K."/>
            <person name="Wang J."/>
        </authorList>
    </citation>
    <scope>NUCLEOTIDE SEQUENCE [LARGE SCALE GENOMIC DNA]</scope>
    <source>
        <strain evidence="1">EC2010</strain>
        <tissue evidence="1">Whole organism of an adult</tissue>
    </source>
</reference>
<proteinExistence type="predicted"/>
<dbReference type="EMBL" id="RQTK01000010">
    <property type="protein sequence ID" value="RUS91508.1"/>
    <property type="molecule type" value="Genomic_DNA"/>
</dbReference>
<sequence>MSDMYYGYTYKQLRVFAYEMAVSNNIAIPQYWKDNKMVRINWQKGFVARNGEGLSSTSTRATVACASNKERYTKFSPDAGFGLLKRKFRRTRVDCLGDIKHVVDSSSEMNSAKLVGAESGPSQVLTYDWSSYLSQFFVKVKQVKSFHHFTMNNSGTIVVKEYNNTGEQQQVLLKKVGAAGAAESGDKNNDQISPRIGFKYWY</sequence>
<gene>
    <name evidence="1" type="ORF">EGW08_000729</name>
</gene>
<dbReference type="OrthoDB" id="6050800at2759"/>
<evidence type="ECO:0000313" key="1">
    <source>
        <dbReference type="EMBL" id="RUS91508.1"/>
    </source>
</evidence>
<name>A0A3S1AGM3_ELYCH</name>
<dbReference type="PANTHER" id="PTHR34415">
    <property type="entry name" value="INTEGRASE CATALYTIC DOMAIN-CONTAINING PROTEIN"/>
    <property type="match status" value="1"/>
</dbReference>
<dbReference type="PANTHER" id="PTHR34415:SF1">
    <property type="entry name" value="INTEGRASE CATALYTIC DOMAIN-CONTAINING PROTEIN"/>
    <property type="match status" value="1"/>
</dbReference>